<dbReference type="EMBL" id="CR555306">
    <property type="protein sequence ID" value="CAI09247.1"/>
    <property type="molecule type" value="Genomic_DNA"/>
</dbReference>
<dbReference type="AlphaFoldDB" id="Q5P0B7"/>
<dbReference type="eggNOG" id="COG4695">
    <property type="taxonomic scope" value="Bacteria"/>
</dbReference>
<reference evidence="1 2" key="1">
    <citation type="journal article" date="2005" name="Arch. Microbiol.">
        <title>The genome sequence of an anaerobic aromatic-degrading denitrifying bacterium, strain EbN1.</title>
        <authorList>
            <person name="Rabus R."/>
            <person name="Kube M."/>
            <person name="Heider J."/>
            <person name="Beck A."/>
            <person name="Heitmann K."/>
            <person name="Widdel F."/>
            <person name="Reinhardt R."/>
        </authorList>
    </citation>
    <scope>NUCLEOTIDE SEQUENCE [LARGE SCALE GENOMIC DNA]</scope>
    <source>
        <strain evidence="1 2">EbN1</strain>
    </source>
</reference>
<dbReference type="NCBIfam" id="TIGR01537">
    <property type="entry name" value="portal_HK97"/>
    <property type="match status" value="1"/>
</dbReference>
<dbReference type="KEGG" id="eba:ebA5484"/>
<dbReference type="HOGENOM" id="CLU_033789_2_0_4"/>
<organism evidence="1 2">
    <name type="scientific">Aromatoleum aromaticum (strain DSM 19018 / LMG 30748 / EbN1)</name>
    <name type="common">Azoarcus sp. (strain EbN1)</name>
    <dbReference type="NCBI Taxonomy" id="76114"/>
    <lineage>
        <taxon>Bacteria</taxon>
        <taxon>Pseudomonadati</taxon>
        <taxon>Pseudomonadota</taxon>
        <taxon>Betaproteobacteria</taxon>
        <taxon>Rhodocyclales</taxon>
        <taxon>Rhodocyclaceae</taxon>
        <taxon>Aromatoleum</taxon>
    </lineage>
</organism>
<proteinExistence type="predicted"/>
<gene>
    <name evidence="1" type="ORF">ebA5484</name>
</gene>
<dbReference type="Gene3D" id="1.20.1270.210">
    <property type="match status" value="1"/>
</dbReference>
<dbReference type="RefSeq" id="WP_011238924.1">
    <property type="nucleotide sequence ID" value="NC_006513.1"/>
</dbReference>
<dbReference type="Gene3D" id="3.40.140.120">
    <property type="match status" value="1"/>
</dbReference>
<dbReference type="InterPro" id="IPR006944">
    <property type="entry name" value="Phage/GTA_portal"/>
</dbReference>
<dbReference type="STRING" id="76114.ebA5484"/>
<dbReference type="Gene3D" id="3.30.1120.70">
    <property type="match status" value="1"/>
</dbReference>
<accession>Q5P0B7</accession>
<keyword evidence="2" id="KW-1185">Reference proteome</keyword>
<evidence type="ECO:0000313" key="1">
    <source>
        <dbReference type="EMBL" id="CAI09247.1"/>
    </source>
</evidence>
<dbReference type="Proteomes" id="UP000006552">
    <property type="component" value="Chromosome"/>
</dbReference>
<dbReference type="InterPro" id="IPR006427">
    <property type="entry name" value="Portal_HK97"/>
</dbReference>
<evidence type="ECO:0000313" key="2">
    <source>
        <dbReference type="Proteomes" id="UP000006552"/>
    </source>
</evidence>
<sequence length="404" mass="43800">MKLFGFEITKKALQPVSNRGWFPIVAEPTSGAWQRSEPIVVETALAHSAVFACVNLIASDVAKLPISISRRTDYWSPITHEYSRLLRKPNGFQNRVQFISQWIASKLIFGNTYVLKVRDNRGRITALHVLDAKTVRPMIADDGAVFYELKASQLSGIAADVTVPAREIIHDRGIAPFHPLIGLSPLQAAAAATTQGLAIQHNSAKFFQNGAQPGGILTAPGAISPETAERLKAHWDANYTGANAGKTAVLGDGLRYEAMSTTPVDSQLIEQLAFSAQDVARAFHVPAWKIGAGPTAPYTSSEATNLQYLSDCLQVHIESLELALDDGLDLPPDVRTEFDESSLLRLDSATRINVLSTAVKSGLRTINEARAELNLAPVDGGDEIFRQMQDVPLAPDADLKEDAQ</sequence>
<dbReference type="OrthoDB" id="9765386at2"/>
<protein>
    <submittedName>
        <fullName evidence="1">Phage portal protein</fullName>
    </submittedName>
</protein>
<name>Q5P0B7_AROAE</name>
<dbReference type="Pfam" id="PF04860">
    <property type="entry name" value="Phage_portal"/>
    <property type="match status" value="1"/>
</dbReference>